<dbReference type="Gene3D" id="1.20.120.160">
    <property type="entry name" value="HPT domain"/>
    <property type="match status" value="1"/>
</dbReference>
<dbReference type="InterPro" id="IPR036641">
    <property type="entry name" value="HPT_dom_sf"/>
</dbReference>
<comment type="caution">
    <text evidence="3">The sequence shown here is derived from an EMBL/GenBank/DDBJ whole genome shotgun (WGS) entry which is preliminary data.</text>
</comment>
<keyword evidence="4" id="KW-1185">Reference proteome</keyword>
<dbReference type="RefSeq" id="WP_345274743.1">
    <property type="nucleotide sequence ID" value="NZ_BAABJH010000007.1"/>
</dbReference>
<protein>
    <submittedName>
        <fullName evidence="3">Hpt domain-containing protein</fullName>
    </submittedName>
</protein>
<organism evidence="3 4">
    <name type="scientific">Flaviramulus aquimarinus</name>
    <dbReference type="NCBI Taxonomy" id="1170456"/>
    <lineage>
        <taxon>Bacteria</taxon>
        <taxon>Pseudomonadati</taxon>
        <taxon>Bacteroidota</taxon>
        <taxon>Flavobacteriia</taxon>
        <taxon>Flavobacteriales</taxon>
        <taxon>Flavobacteriaceae</taxon>
        <taxon>Flaviramulus</taxon>
    </lineage>
</organism>
<proteinExistence type="predicted"/>
<evidence type="ECO:0000313" key="3">
    <source>
        <dbReference type="EMBL" id="GAA4900398.1"/>
    </source>
</evidence>
<accession>A0ABP9FF65</accession>
<dbReference type="SUPFAM" id="SSF47226">
    <property type="entry name" value="Histidine-containing phosphotransfer domain, HPT domain"/>
    <property type="match status" value="1"/>
</dbReference>
<evidence type="ECO:0000313" key="4">
    <source>
        <dbReference type="Proteomes" id="UP001500433"/>
    </source>
</evidence>
<evidence type="ECO:0000256" key="1">
    <source>
        <dbReference type="PROSITE-ProRule" id="PRU00110"/>
    </source>
</evidence>
<dbReference type="EMBL" id="BAABJH010000007">
    <property type="protein sequence ID" value="GAA4900398.1"/>
    <property type="molecule type" value="Genomic_DNA"/>
</dbReference>
<dbReference type="InterPro" id="IPR008207">
    <property type="entry name" value="Sig_transdc_His_kin_Hpt_dom"/>
</dbReference>
<feature type="modified residue" description="Phosphohistidine" evidence="1">
    <location>
        <position position="55"/>
    </location>
</feature>
<dbReference type="Proteomes" id="UP001500433">
    <property type="component" value="Unassembled WGS sequence"/>
</dbReference>
<name>A0ABP9FF65_9FLAO</name>
<feature type="domain" description="HPt" evidence="2">
    <location>
        <begin position="16"/>
        <end position="105"/>
    </location>
</feature>
<keyword evidence="1" id="KW-0597">Phosphoprotein</keyword>
<sequence length="105" mass="11952">MEQPNLSYINKLSGGDKAFEDKLIAIIKAEYPKEKTVYMKNVECNNFKEAAENVHKLKHKISILGLEKSYEVANGFEENLKENSLAGKQDFEIILKNITDFLATI</sequence>
<gene>
    <name evidence="3" type="ORF">GCM10023311_27540</name>
</gene>
<dbReference type="PROSITE" id="PS50894">
    <property type="entry name" value="HPT"/>
    <property type="match status" value="1"/>
</dbReference>
<evidence type="ECO:0000259" key="2">
    <source>
        <dbReference type="PROSITE" id="PS50894"/>
    </source>
</evidence>
<reference evidence="4" key="1">
    <citation type="journal article" date="2019" name="Int. J. Syst. Evol. Microbiol.">
        <title>The Global Catalogue of Microorganisms (GCM) 10K type strain sequencing project: providing services to taxonomists for standard genome sequencing and annotation.</title>
        <authorList>
            <consortium name="The Broad Institute Genomics Platform"/>
            <consortium name="The Broad Institute Genome Sequencing Center for Infectious Disease"/>
            <person name="Wu L."/>
            <person name="Ma J."/>
        </authorList>
    </citation>
    <scope>NUCLEOTIDE SEQUENCE [LARGE SCALE GENOMIC DNA]</scope>
    <source>
        <strain evidence="4">JCM 18274</strain>
    </source>
</reference>